<proteinExistence type="predicted"/>
<name>A0A9W5EST6_CAMHY</name>
<evidence type="ECO:0000313" key="2">
    <source>
        <dbReference type="Proteomes" id="UP000052245"/>
    </source>
</evidence>
<reference evidence="1 2" key="1">
    <citation type="submission" date="2015-11" db="EMBL/GenBank/DDBJ databases">
        <authorList>
            <consortium name="Pathogen Informatics"/>
        </authorList>
    </citation>
    <scope>NUCLEOTIDE SEQUENCE [LARGE SCALE GENOMIC DNA]</scope>
    <source>
        <strain evidence="1 2">007A-0283</strain>
    </source>
</reference>
<organism evidence="1 2">
    <name type="scientific">Campylobacter hyointestinalis subsp. hyointestinalis</name>
    <dbReference type="NCBI Taxonomy" id="91352"/>
    <lineage>
        <taxon>Bacteria</taxon>
        <taxon>Pseudomonadati</taxon>
        <taxon>Campylobacterota</taxon>
        <taxon>Epsilonproteobacteria</taxon>
        <taxon>Campylobacterales</taxon>
        <taxon>Campylobacteraceae</taxon>
        <taxon>Campylobacter</taxon>
    </lineage>
</organism>
<evidence type="ECO:0000313" key="1">
    <source>
        <dbReference type="EMBL" id="CUU74481.1"/>
    </source>
</evidence>
<gene>
    <name evidence="1" type="ORF">ERS739223_00462</name>
</gene>
<sequence length="403" mass="43857">MKVIDFQNFSEMIDYIIENYESIQTDKDAVQANKEALELLKLAVEADKETMISTKQAFDSSKADYDAKYSTSIANLAHSEELHASIIIIKEALQALQEAVNTDRLDVDTKQELVNTTKADFDIKYDDFLDKFARSLEISENMGSIEVLIIELRDILDNGLIDDTQILGHKTYSSKKITNLDDSLKADIATTKNELQGSITALSSNTAEALATKLDITTHNVDKESLNNIIATNKSDTQTSLATKLDKATYESDKPTFATKTELSTKENVGVAQNLIDVLSQNIAEAYLAKSATAADSAKFSNLDLAEFHLRSSANGSKVTSVTGNTIDLSAGDNFVVDMNTAANLTLTNPTIGQSGVIIVTTAANISGYGPNIKFRIVPTGLTTTEVFAYFVVGDTDIRMGRV</sequence>
<dbReference type="Proteomes" id="UP000052245">
    <property type="component" value="Unassembled WGS sequence"/>
</dbReference>
<protein>
    <submittedName>
        <fullName evidence="1">Uncharacterized protein</fullName>
    </submittedName>
</protein>
<dbReference type="AlphaFoldDB" id="A0A9W5EST6"/>
<dbReference type="RefSeq" id="WP_059434490.1">
    <property type="nucleotide sequence ID" value="NZ_FAUY01000002.1"/>
</dbReference>
<comment type="caution">
    <text evidence="1">The sequence shown here is derived from an EMBL/GenBank/DDBJ whole genome shotgun (WGS) entry which is preliminary data.</text>
</comment>
<accession>A0A9W5EST6</accession>
<dbReference type="EMBL" id="FAVC01000001">
    <property type="protein sequence ID" value="CUU74481.1"/>
    <property type="molecule type" value="Genomic_DNA"/>
</dbReference>